<evidence type="ECO:0000256" key="1">
    <source>
        <dbReference type="SAM" id="MobiDB-lite"/>
    </source>
</evidence>
<dbReference type="GeneID" id="118905760"/>
<organism evidence="2 3">
    <name type="scientific">Balaenoptera musculus</name>
    <name type="common">Blue whale</name>
    <dbReference type="NCBI Taxonomy" id="9771"/>
    <lineage>
        <taxon>Eukaryota</taxon>
        <taxon>Metazoa</taxon>
        <taxon>Chordata</taxon>
        <taxon>Craniata</taxon>
        <taxon>Vertebrata</taxon>
        <taxon>Euteleostomi</taxon>
        <taxon>Mammalia</taxon>
        <taxon>Eutheria</taxon>
        <taxon>Laurasiatheria</taxon>
        <taxon>Artiodactyla</taxon>
        <taxon>Whippomorpha</taxon>
        <taxon>Cetacea</taxon>
        <taxon>Mysticeti</taxon>
        <taxon>Balaenopteridae</taxon>
        <taxon>Balaenoptera</taxon>
    </lineage>
</organism>
<feature type="compositionally biased region" description="Gly residues" evidence="1">
    <location>
        <begin position="148"/>
        <end position="158"/>
    </location>
</feature>
<name>A0A8B8Z2Z9_BALMU</name>
<feature type="compositionally biased region" description="Gly residues" evidence="1">
    <location>
        <begin position="1"/>
        <end position="10"/>
    </location>
</feature>
<evidence type="ECO:0000313" key="3">
    <source>
        <dbReference type="RefSeq" id="XP_036728459.1"/>
    </source>
</evidence>
<accession>A0A8B8Z2Z9</accession>
<gene>
    <name evidence="3" type="primary">LOC118905760</name>
</gene>
<dbReference type="Proteomes" id="UP000694857">
    <property type="component" value="Chromosome 13"/>
</dbReference>
<feature type="compositionally biased region" description="Pro residues" evidence="1">
    <location>
        <begin position="208"/>
        <end position="224"/>
    </location>
</feature>
<reference evidence="3" key="1">
    <citation type="submission" date="2025-08" db="UniProtKB">
        <authorList>
            <consortium name="RefSeq"/>
        </authorList>
    </citation>
    <scope>IDENTIFICATION</scope>
    <source>
        <tissue evidence="3">Epidermis and Blubber</tissue>
    </source>
</reference>
<feature type="compositionally biased region" description="Low complexity" evidence="1">
    <location>
        <begin position="37"/>
        <end position="56"/>
    </location>
</feature>
<sequence length="266" mass="27214">MAALGLGGARRGPQAPSGLAKPRQREPGEAAILLHCAASRAGAAAAPRPEAAPAQPWESGDGREGGGRARGWAGVGAPGRRLRFSCSAAQPGPRLAASPVPLRSKPGPVNTAPARHQPGLERGHPKIHPPVCPLRNHPRAGGRCARLEGGGGGGGEGIGPNASRDEAGRPRCARLLCDRLTAEPAAPRPPPPAPHRPRTQTPLETRLPAPPPPGLYSFPAPTPLPGRRATAGQPRPPGLGPRPSSRRPGASPGDSPSSAQPDEDRW</sequence>
<proteinExistence type="predicted"/>
<dbReference type="OrthoDB" id="10520766at2759"/>
<feature type="compositionally biased region" description="Low complexity" evidence="1">
    <location>
        <begin position="241"/>
        <end position="260"/>
    </location>
</feature>
<feature type="region of interest" description="Disordered" evidence="1">
    <location>
        <begin position="1"/>
        <end position="266"/>
    </location>
</feature>
<dbReference type="KEGG" id="bmus:118905760"/>
<keyword evidence="2" id="KW-1185">Reference proteome</keyword>
<protein>
    <submittedName>
        <fullName evidence="3">Translation initiation factor IF-2-like</fullName>
    </submittedName>
</protein>
<dbReference type="AlphaFoldDB" id="A0A8B8Z2Z9"/>
<dbReference type="RefSeq" id="XP_036728459.1">
    <property type="nucleotide sequence ID" value="XM_036872564.1"/>
</dbReference>
<evidence type="ECO:0000313" key="2">
    <source>
        <dbReference type="Proteomes" id="UP000694857"/>
    </source>
</evidence>